<dbReference type="Pfam" id="PF01841">
    <property type="entry name" value="Transglut_core"/>
    <property type="match status" value="1"/>
</dbReference>
<feature type="domain" description="Transglutaminase-like" evidence="1">
    <location>
        <begin position="115"/>
        <end position="181"/>
    </location>
</feature>
<accession>A9DJT8</accession>
<reference evidence="2 3" key="1">
    <citation type="journal article" date="2011" name="J. Bacteriol.">
        <title>Genome sequence of the algicidal bacterium Kordia algicida OT-1.</title>
        <authorList>
            <person name="Lee H.S."/>
            <person name="Kang S.G."/>
            <person name="Kwon K.K."/>
            <person name="Lee J.H."/>
            <person name="Kim S.J."/>
        </authorList>
    </citation>
    <scope>NUCLEOTIDE SEQUENCE [LARGE SCALE GENOMIC DNA]</scope>
    <source>
        <strain evidence="2 3">OT-1</strain>
    </source>
</reference>
<dbReference type="OrthoDB" id="9788327at2"/>
<dbReference type="SMART" id="SM00460">
    <property type="entry name" value="TGc"/>
    <property type="match status" value="1"/>
</dbReference>
<dbReference type="Gene3D" id="3.10.620.30">
    <property type="match status" value="1"/>
</dbReference>
<name>A9DJT8_9FLAO</name>
<evidence type="ECO:0000313" key="2">
    <source>
        <dbReference type="EMBL" id="EDP98182.1"/>
    </source>
</evidence>
<proteinExistence type="predicted"/>
<comment type="caution">
    <text evidence="2">The sequence shown here is derived from an EMBL/GenBank/DDBJ whole genome shotgun (WGS) entry which is preliminary data.</text>
</comment>
<keyword evidence="3" id="KW-1185">Reference proteome</keyword>
<gene>
    <name evidence="2" type="ORF">KAOT1_13232</name>
</gene>
<dbReference type="RefSeq" id="WP_007095195.1">
    <property type="nucleotide sequence ID" value="NZ_CP142125.1"/>
</dbReference>
<dbReference type="AlphaFoldDB" id="A9DJT8"/>
<dbReference type="InterPro" id="IPR002931">
    <property type="entry name" value="Transglutaminase-like"/>
</dbReference>
<dbReference type="PANTHER" id="PTHR46333">
    <property type="entry name" value="CYTOKINESIS PROTEIN 3"/>
    <property type="match status" value="1"/>
</dbReference>
<dbReference type="HOGENOM" id="CLU_072564_0_0_10"/>
<dbReference type="SUPFAM" id="SSF54001">
    <property type="entry name" value="Cysteine proteinases"/>
    <property type="match status" value="1"/>
</dbReference>
<dbReference type="Proteomes" id="UP000002945">
    <property type="component" value="Unassembled WGS sequence"/>
</dbReference>
<evidence type="ECO:0000313" key="3">
    <source>
        <dbReference type="Proteomes" id="UP000002945"/>
    </source>
</evidence>
<sequence length="342" mass="39831">MKVFIRYTFLFIFVFQSNAQLADFKSIDFEKADAIALEYKDETLHNLPDLSSKLTSNLTTDAARFRAIFKWVCSNVANDYYLYSKNKRKRLRYKNDSLRLKDWNYRFNKIVFEKLLDDRKTICTGYAYLIKELANLAGIDCEIVHGFARTSTMNIKNLDVPNHSWNAVKLNGKWYLCDPTWASGIPNPSSAQFEFQFNDGFFLSDPHIFSVNHFPADEKWFLLEDAKPTFEAFLEAPIIYGQAYAHFNSHNAPQKLENTVRKNEAVIFKLQLQKNIQKEDVTLVVENTFHEYKVKPEMVSIENLSLTIGHKFTATGYYDVHLYIKKDLISSYSFEVKKATSK</sequence>
<organism evidence="2 3">
    <name type="scientific">Kordia algicida OT-1</name>
    <dbReference type="NCBI Taxonomy" id="391587"/>
    <lineage>
        <taxon>Bacteria</taxon>
        <taxon>Pseudomonadati</taxon>
        <taxon>Bacteroidota</taxon>
        <taxon>Flavobacteriia</taxon>
        <taxon>Flavobacteriales</taxon>
        <taxon>Flavobacteriaceae</taxon>
        <taxon>Kordia</taxon>
    </lineage>
</organism>
<evidence type="ECO:0000259" key="1">
    <source>
        <dbReference type="SMART" id="SM00460"/>
    </source>
</evidence>
<dbReference type="eggNOG" id="COG5279">
    <property type="taxonomic scope" value="Bacteria"/>
</dbReference>
<protein>
    <recommendedName>
        <fullName evidence="1">Transglutaminase-like domain-containing protein</fullName>
    </recommendedName>
</protein>
<dbReference type="PANTHER" id="PTHR46333:SF2">
    <property type="entry name" value="CYTOKINESIS PROTEIN 3"/>
    <property type="match status" value="1"/>
</dbReference>
<dbReference type="InterPro" id="IPR038765">
    <property type="entry name" value="Papain-like_cys_pep_sf"/>
</dbReference>
<dbReference type="GO" id="GO:0005737">
    <property type="term" value="C:cytoplasm"/>
    <property type="evidence" value="ECO:0007669"/>
    <property type="project" value="TreeGrafter"/>
</dbReference>
<dbReference type="STRING" id="391587.KAOT1_13232"/>
<dbReference type="InterPro" id="IPR052557">
    <property type="entry name" value="CAP/Cytokinesis_protein"/>
</dbReference>
<dbReference type="EMBL" id="ABIB01000001">
    <property type="protein sequence ID" value="EDP98182.1"/>
    <property type="molecule type" value="Genomic_DNA"/>
</dbReference>